<sequence>MPRHQQAIKYRLQFILPRMELKSQINFIETLLTLSENSCSNVTQTSKGKENYFLEGFLDPPQLHALINALHVSLPFVKFGILDNDLLLIKRIYSLCLDVDKIISPVVYSLSPEGFMPSMDDASLCITIFMLNNYQELVFRAHKSISGIISYIFIQYLTSPIFSSRFSKNDFNFFLSQIAFYFWQKLTECRHRGAFEAASNEFTTVVCPRLWALCDEESQIEGLR</sequence>
<evidence type="ECO:0000259" key="1">
    <source>
        <dbReference type="Pfam" id="PF10350"/>
    </source>
</evidence>
<dbReference type="InterPro" id="IPR019442">
    <property type="entry name" value="THADA/TRM732_DUF2428"/>
</dbReference>
<name>A0A6V7WX23_MELEN</name>
<dbReference type="Pfam" id="PF10350">
    <property type="entry name" value="DUF2428"/>
    <property type="match status" value="1"/>
</dbReference>
<organism evidence="2 3">
    <name type="scientific">Meloidogyne enterolobii</name>
    <name type="common">Root-knot nematode worm</name>
    <name type="synonym">Meloidogyne mayaguensis</name>
    <dbReference type="NCBI Taxonomy" id="390850"/>
    <lineage>
        <taxon>Eukaryota</taxon>
        <taxon>Metazoa</taxon>
        <taxon>Ecdysozoa</taxon>
        <taxon>Nematoda</taxon>
        <taxon>Chromadorea</taxon>
        <taxon>Rhabditida</taxon>
        <taxon>Tylenchina</taxon>
        <taxon>Tylenchomorpha</taxon>
        <taxon>Tylenchoidea</taxon>
        <taxon>Meloidogynidae</taxon>
        <taxon>Meloidogyninae</taxon>
        <taxon>Meloidogyne</taxon>
    </lineage>
</organism>
<comment type="caution">
    <text evidence="2">The sequence shown here is derived from an EMBL/GenBank/DDBJ whole genome shotgun (WGS) entry which is preliminary data.</text>
</comment>
<reference evidence="2 3" key="1">
    <citation type="submission" date="2020-08" db="EMBL/GenBank/DDBJ databases">
        <authorList>
            <person name="Koutsovoulos G."/>
            <person name="Danchin GJ E."/>
        </authorList>
    </citation>
    <scope>NUCLEOTIDE SEQUENCE [LARGE SCALE GENOMIC DNA]</scope>
</reference>
<protein>
    <recommendedName>
        <fullName evidence="1">DUF2428 domain-containing protein</fullName>
    </recommendedName>
</protein>
<proteinExistence type="predicted"/>
<dbReference type="AlphaFoldDB" id="A0A6V7WX23"/>
<dbReference type="Proteomes" id="UP000580250">
    <property type="component" value="Unassembled WGS sequence"/>
</dbReference>
<gene>
    <name evidence="2" type="ORF">MENT_LOCUS44394</name>
</gene>
<evidence type="ECO:0000313" key="2">
    <source>
        <dbReference type="EMBL" id="CAD2191554.1"/>
    </source>
</evidence>
<evidence type="ECO:0000313" key="3">
    <source>
        <dbReference type="Proteomes" id="UP000580250"/>
    </source>
</evidence>
<dbReference type="OrthoDB" id="73997at2759"/>
<feature type="domain" description="DUF2428" evidence="1">
    <location>
        <begin position="88"/>
        <end position="217"/>
    </location>
</feature>
<dbReference type="EMBL" id="CAJEWN010000886">
    <property type="protein sequence ID" value="CAD2191554.1"/>
    <property type="molecule type" value="Genomic_DNA"/>
</dbReference>
<accession>A0A6V7WX23</accession>